<gene>
    <name evidence="1" type="ORF">E6K80_03890</name>
</gene>
<comment type="caution">
    <text evidence="1">The sequence shown here is derived from an EMBL/GenBank/DDBJ whole genome shotgun (WGS) entry which is preliminary data.</text>
</comment>
<name>A0A538U802_UNCEI</name>
<protein>
    <submittedName>
        <fullName evidence="1">Uncharacterized protein</fullName>
    </submittedName>
</protein>
<dbReference type="EMBL" id="VBPA01000082">
    <property type="protein sequence ID" value="TMQ72024.1"/>
    <property type="molecule type" value="Genomic_DNA"/>
</dbReference>
<reference evidence="1 2" key="1">
    <citation type="journal article" date="2019" name="Nat. Microbiol.">
        <title>Mediterranean grassland soil C-N compound turnover is dependent on rainfall and depth, and is mediated by genomically divergent microorganisms.</title>
        <authorList>
            <person name="Diamond S."/>
            <person name="Andeer P.F."/>
            <person name="Li Z."/>
            <person name="Crits-Christoph A."/>
            <person name="Burstein D."/>
            <person name="Anantharaman K."/>
            <person name="Lane K.R."/>
            <person name="Thomas B.C."/>
            <person name="Pan C."/>
            <person name="Northen T.R."/>
            <person name="Banfield J.F."/>
        </authorList>
    </citation>
    <scope>NUCLEOTIDE SEQUENCE [LARGE SCALE GENOMIC DNA]</scope>
    <source>
        <strain evidence="1">WS_10</strain>
    </source>
</reference>
<proteinExistence type="predicted"/>
<evidence type="ECO:0000313" key="1">
    <source>
        <dbReference type="EMBL" id="TMQ72024.1"/>
    </source>
</evidence>
<evidence type="ECO:0000313" key="2">
    <source>
        <dbReference type="Proteomes" id="UP000319836"/>
    </source>
</evidence>
<dbReference type="Proteomes" id="UP000319836">
    <property type="component" value="Unassembled WGS sequence"/>
</dbReference>
<sequence length="73" mass="8030">MRANGMDPAAIGLAATDLANHLACPHVTTLDRAAAEGRIEPPHWRRPGLDALRERGIEHERAYLDHLEADGLR</sequence>
<dbReference type="AlphaFoldDB" id="A0A538U802"/>
<organism evidence="1 2">
    <name type="scientific">Eiseniibacteriota bacterium</name>
    <dbReference type="NCBI Taxonomy" id="2212470"/>
    <lineage>
        <taxon>Bacteria</taxon>
        <taxon>Candidatus Eiseniibacteriota</taxon>
    </lineage>
</organism>
<feature type="non-terminal residue" evidence="1">
    <location>
        <position position="73"/>
    </location>
</feature>
<accession>A0A538U802</accession>